<proteinExistence type="predicted"/>
<evidence type="ECO:0000313" key="1">
    <source>
        <dbReference type="EMBL" id="JAH38830.1"/>
    </source>
</evidence>
<reference evidence="1" key="2">
    <citation type="journal article" date="2015" name="Fish Shellfish Immunol.">
        <title>Early steps in the European eel (Anguilla anguilla)-Vibrio vulnificus interaction in the gills: Role of the RtxA13 toxin.</title>
        <authorList>
            <person name="Callol A."/>
            <person name="Pajuelo D."/>
            <person name="Ebbesson L."/>
            <person name="Teles M."/>
            <person name="MacKenzie S."/>
            <person name="Amaro C."/>
        </authorList>
    </citation>
    <scope>NUCLEOTIDE SEQUENCE</scope>
</reference>
<reference evidence="1" key="1">
    <citation type="submission" date="2014-11" db="EMBL/GenBank/DDBJ databases">
        <authorList>
            <person name="Amaro Gonzalez C."/>
        </authorList>
    </citation>
    <scope>NUCLEOTIDE SEQUENCE</scope>
</reference>
<protein>
    <submittedName>
        <fullName evidence="1">Uncharacterized protein</fullName>
    </submittedName>
</protein>
<name>A0A0E9SDT3_ANGAN</name>
<accession>A0A0E9SDT3</accession>
<sequence>MCNLVIRLDYFYFI</sequence>
<organism evidence="1">
    <name type="scientific">Anguilla anguilla</name>
    <name type="common">European freshwater eel</name>
    <name type="synonym">Muraena anguilla</name>
    <dbReference type="NCBI Taxonomy" id="7936"/>
    <lineage>
        <taxon>Eukaryota</taxon>
        <taxon>Metazoa</taxon>
        <taxon>Chordata</taxon>
        <taxon>Craniata</taxon>
        <taxon>Vertebrata</taxon>
        <taxon>Euteleostomi</taxon>
        <taxon>Actinopterygii</taxon>
        <taxon>Neopterygii</taxon>
        <taxon>Teleostei</taxon>
        <taxon>Anguilliformes</taxon>
        <taxon>Anguillidae</taxon>
        <taxon>Anguilla</taxon>
    </lineage>
</organism>
<dbReference type="EMBL" id="GBXM01069747">
    <property type="protein sequence ID" value="JAH38830.1"/>
    <property type="molecule type" value="Transcribed_RNA"/>
</dbReference>